<dbReference type="OrthoDB" id="9788881at2"/>
<dbReference type="GO" id="GO:0043565">
    <property type="term" value="F:sequence-specific DNA binding"/>
    <property type="evidence" value="ECO:0007669"/>
    <property type="project" value="TreeGrafter"/>
</dbReference>
<accession>A0A5B8UX38</accession>
<dbReference type="Pfam" id="PF01797">
    <property type="entry name" value="Y1_Tnp"/>
    <property type="match status" value="1"/>
</dbReference>
<dbReference type="AlphaFoldDB" id="A0A5B8UX38"/>
<organism evidence="2 3">
    <name type="scientific">Mucilaginibacter ginsenosidivorans</name>
    <dbReference type="NCBI Taxonomy" id="398053"/>
    <lineage>
        <taxon>Bacteria</taxon>
        <taxon>Pseudomonadati</taxon>
        <taxon>Bacteroidota</taxon>
        <taxon>Sphingobacteriia</taxon>
        <taxon>Sphingobacteriales</taxon>
        <taxon>Sphingobacteriaceae</taxon>
        <taxon>Mucilaginibacter</taxon>
    </lineage>
</organism>
<dbReference type="NCBIfam" id="NF047646">
    <property type="entry name" value="REP_Tyr_transpos"/>
    <property type="match status" value="1"/>
</dbReference>
<evidence type="ECO:0000313" key="2">
    <source>
        <dbReference type="EMBL" id="QEC63727.1"/>
    </source>
</evidence>
<dbReference type="KEGG" id="mgin:FRZ54_14475"/>
<proteinExistence type="predicted"/>
<dbReference type="GO" id="GO:0006313">
    <property type="term" value="P:DNA transposition"/>
    <property type="evidence" value="ECO:0007669"/>
    <property type="project" value="InterPro"/>
</dbReference>
<evidence type="ECO:0000259" key="1">
    <source>
        <dbReference type="SMART" id="SM01321"/>
    </source>
</evidence>
<dbReference type="Gene3D" id="3.30.70.1290">
    <property type="entry name" value="Transposase IS200-like"/>
    <property type="match status" value="1"/>
</dbReference>
<dbReference type="PANTHER" id="PTHR36966">
    <property type="entry name" value="REP-ASSOCIATED TYROSINE TRANSPOSASE"/>
    <property type="match status" value="1"/>
</dbReference>
<keyword evidence="3" id="KW-1185">Reference proteome</keyword>
<dbReference type="EMBL" id="CP042436">
    <property type="protein sequence ID" value="QEC63727.1"/>
    <property type="molecule type" value="Genomic_DNA"/>
</dbReference>
<protein>
    <submittedName>
        <fullName evidence="2">Transposase</fullName>
    </submittedName>
</protein>
<dbReference type="SUPFAM" id="SSF143422">
    <property type="entry name" value="Transposase IS200-like"/>
    <property type="match status" value="1"/>
</dbReference>
<dbReference type="InterPro" id="IPR002686">
    <property type="entry name" value="Transposase_17"/>
</dbReference>
<dbReference type="PANTHER" id="PTHR36966:SF1">
    <property type="entry name" value="REP-ASSOCIATED TYROSINE TRANSPOSASE"/>
    <property type="match status" value="1"/>
</dbReference>
<dbReference type="GO" id="GO:0004803">
    <property type="term" value="F:transposase activity"/>
    <property type="evidence" value="ECO:0007669"/>
    <property type="project" value="InterPro"/>
</dbReference>
<evidence type="ECO:0000313" key="3">
    <source>
        <dbReference type="Proteomes" id="UP000321479"/>
    </source>
</evidence>
<dbReference type="InterPro" id="IPR052715">
    <property type="entry name" value="RAYT_transposase"/>
</dbReference>
<dbReference type="SMART" id="SM01321">
    <property type="entry name" value="Y1_Tnp"/>
    <property type="match status" value="1"/>
</dbReference>
<feature type="domain" description="Transposase IS200-like" evidence="1">
    <location>
        <begin position="10"/>
        <end position="122"/>
    </location>
</feature>
<name>A0A5B8UX38_9SPHI</name>
<gene>
    <name evidence="2" type="ORF">FRZ54_14475</name>
</gene>
<dbReference type="RefSeq" id="WP_147032301.1">
    <property type="nucleotide sequence ID" value="NZ_CP042436.1"/>
</dbReference>
<sequence>MATRYRFGDCERAHFVTFSVVEWIDVFSREDYKQILVDSLRYSIENKGLIVHAWVIMPNHVHLVISAQPGNDLSGIMRDVKKFTSRMIIKAIEESSKESRKHWMLWLFKSAAAKNSNNNENQFWQQDNHPIELRIKEMMDQRLDYLHNNPVKAGLVWEPADYKYSSAIDYYRQENGLLPVVLLV</sequence>
<reference evidence="2 3" key="1">
    <citation type="journal article" date="2017" name="Curr. Microbiol.">
        <title>Mucilaginibacter ginsenosidivorans sp. nov., Isolated from Soil of Ginseng Field.</title>
        <authorList>
            <person name="Kim M.M."/>
            <person name="Siddiqi M.Z."/>
            <person name="Im W.T."/>
        </authorList>
    </citation>
    <scope>NUCLEOTIDE SEQUENCE [LARGE SCALE GENOMIC DNA]</scope>
    <source>
        <strain evidence="2 3">Gsoil 3017</strain>
    </source>
</reference>
<dbReference type="InterPro" id="IPR036515">
    <property type="entry name" value="Transposase_17_sf"/>
</dbReference>
<dbReference type="Proteomes" id="UP000321479">
    <property type="component" value="Chromosome"/>
</dbReference>